<keyword evidence="3" id="KW-1185">Reference proteome</keyword>
<keyword evidence="1" id="KW-0067">ATP-binding</keyword>
<keyword evidence="1" id="KW-0808">Transferase</keyword>
<evidence type="ECO:0000313" key="3">
    <source>
        <dbReference type="Proteomes" id="UP001362899"/>
    </source>
</evidence>
<organism evidence="2 3">
    <name type="scientific">Starmerella bacillaris</name>
    <name type="common">Yeast</name>
    <name type="synonym">Candida zemplinina</name>
    <dbReference type="NCBI Taxonomy" id="1247836"/>
    <lineage>
        <taxon>Eukaryota</taxon>
        <taxon>Fungi</taxon>
        <taxon>Dikarya</taxon>
        <taxon>Ascomycota</taxon>
        <taxon>Saccharomycotina</taxon>
        <taxon>Dipodascomycetes</taxon>
        <taxon>Dipodascales</taxon>
        <taxon>Trichomonascaceae</taxon>
        <taxon>Starmerella</taxon>
    </lineage>
</organism>
<keyword evidence="1" id="KW-0418">Kinase</keyword>
<comment type="domain">
    <text evidence="1">The EXKPK motif is conserved in inositol-pentakisphosphate 2-kinases of both family 1 and 2.</text>
</comment>
<evidence type="ECO:0000313" key="2">
    <source>
        <dbReference type="EMBL" id="GMM53253.1"/>
    </source>
</evidence>
<dbReference type="EMBL" id="BTGC01000008">
    <property type="protein sequence ID" value="GMM53253.1"/>
    <property type="molecule type" value="Genomic_DNA"/>
</dbReference>
<gene>
    <name evidence="2" type="ORF">DASB73_042160</name>
</gene>
<dbReference type="Pfam" id="PF06090">
    <property type="entry name" value="Ins_P5_2-kin"/>
    <property type="match status" value="1"/>
</dbReference>
<sequence>MSVTVDDTYGECIELEEIVGVIQFKPKWLTQSPAAPSDALSCRTCAIKKMRHQECNWCPLDLSCNDVDSVRALVESNSQDISISEREEITRAVIDSQLFPILSKWQSQSTLTDSMSLRDITVIVEKSLHKNGYWPFIVDLDPKIPKSKWAKLEEDLKPYYKQFSSVCRLSRKNKI</sequence>
<comment type="catalytic activity">
    <reaction evidence="1">
        <text>1D-myo-inositol 1,3,4,5,6-pentakisphosphate + ATP = 1D-myo-inositol hexakisphosphate + ADP + H(+)</text>
        <dbReference type="Rhea" id="RHEA:20313"/>
        <dbReference type="ChEBI" id="CHEBI:15378"/>
        <dbReference type="ChEBI" id="CHEBI:30616"/>
        <dbReference type="ChEBI" id="CHEBI:57733"/>
        <dbReference type="ChEBI" id="CHEBI:58130"/>
        <dbReference type="ChEBI" id="CHEBI:456216"/>
        <dbReference type="EC" id="2.7.1.158"/>
    </reaction>
</comment>
<dbReference type="AlphaFoldDB" id="A0AAV5RP87"/>
<reference evidence="2 3" key="1">
    <citation type="journal article" date="2023" name="Elife">
        <title>Identification of key yeast species and microbe-microbe interactions impacting larval growth of Drosophila in the wild.</title>
        <authorList>
            <person name="Mure A."/>
            <person name="Sugiura Y."/>
            <person name="Maeda R."/>
            <person name="Honda K."/>
            <person name="Sakurai N."/>
            <person name="Takahashi Y."/>
            <person name="Watada M."/>
            <person name="Katoh T."/>
            <person name="Gotoh A."/>
            <person name="Gotoh Y."/>
            <person name="Taniguchi I."/>
            <person name="Nakamura K."/>
            <person name="Hayashi T."/>
            <person name="Katayama T."/>
            <person name="Uemura T."/>
            <person name="Hattori Y."/>
        </authorList>
    </citation>
    <scope>NUCLEOTIDE SEQUENCE [LARGE SCALE GENOMIC DNA]</scope>
    <source>
        <strain evidence="2 3">SB-73</strain>
    </source>
</reference>
<dbReference type="GO" id="GO:0035299">
    <property type="term" value="F:inositol-1,3,4,5,6-pentakisphosphate 2-kinase activity"/>
    <property type="evidence" value="ECO:0007669"/>
    <property type="project" value="UniProtKB-EC"/>
</dbReference>
<dbReference type="Proteomes" id="UP001362899">
    <property type="component" value="Unassembled WGS sequence"/>
</dbReference>
<evidence type="ECO:0000256" key="1">
    <source>
        <dbReference type="RuleBase" id="RU364126"/>
    </source>
</evidence>
<accession>A0AAV5RP87</accession>
<dbReference type="GO" id="GO:0005524">
    <property type="term" value="F:ATP binding"/>
    <property type="evidence" value="ECO:0007669"/>
    <property type="project" value="UniProtKB-KW"/>
</dbReference>
<dbReference type="InterPro" id="IPR009286">
    <property type="entry name" value="Ins_P5_2-kin"/>
</dbReference>
<keyword evidence="1" id="KW-0547">Nucleotide-binding</keyword>
<comment type="caution">
    <text evidence="2">The sequence shown here is derived from an EMBL/GenBank/DDBJ whole genome shotgun (WGS) entry which is preliminary data.</text>
</comment>
<comment type="function">
    <text evidence="1">Phosphorylates Ins(1,3,4,5,6)P5 at position 2 to form Ins(1,2,3,4,5,6)P6 (InsP6 or phytate).</text>
</comment>
<proteinExistence type="predicted"/>
<dbReference type="EC" id="2.7.1.158" evidence="1"/>
<protein>
    <recommendedName>
        <fullName evidence="1">Inositol-pentakisphosphate 2-kinase</fullName>
        <ecNumber evidence="1">2.7.1.158</ecNumber>
    </recommendedName>
</protein>
<name>A0AAV5RP87_STABA</name>